<accession>A0ABN9Q6Q8</accession>
<evidence type="ECO:0000313" key="3">
    <source>
        <dbReference type="Proteomes" id="UP001189429"/>
    </source>
</evidence>
<comment type="caution">
    <text evidence="2">The sequence shown here is derived from an EMBL/GenBank/DDBJ whole genome shotgun (WGS) entry which is preliminary data.</text>
</comment>
<feature type="region of interest" description="Disordered" evidence="1">
    <location>
        <begin position="67"/>
        <end position="115"/>
    </location>
</feature>
<reference evidence="2" key="1">
    <citation type="submission" date="2023-10" db="EMBL/GenBank/DDBJ databases">
        <authorList>
            <person name="Chen Y."/>
            <person name="Shah S."/>
            <person name="Dougan E. K."/>
            <person name="Thang M."/>
            <person name="Chan C."/>
        </authorList>
    </citation>
    <scope>NUCLEOTIDE SEQUENCE [LARGE SCALE GENOMIC DNA]</scope>
</reference>
<evidence type="ECO:0000256" key="1">
    <source>
        <dbReference type="SAM" id="MobiDB-lite"/>
    </source>
</evidence>
<sequence length="160" mass="16973">DVAYLAKHCLHSDTVITLASVNAPAVPPGIWQPPDFAPEAPAMQLDTLLTALGVVAPAVEAVVPKGMNKHAGSPEAAGSLSGGAEVGMRPAAAAPTSPDMPQPPPTISSRSGERHRICQRRISDILSQYDPDSLFRIDSWLTKYKGSEDILYVKVCKKYG</sequence>
<feature type="non-terminal residue" evidence="2">
    <location>
        <position position="160"/>
    </location>
</feature>
<protein>
    <submittedName>
        <fullName evidence="2">Uncharacterized protein</fullName>
    </submittedName>
</protein>
<proteinExistence type="predicted"/>
<dbReference type="EMBL" id="CAUYUJ010002588">
    <property type="protein sequence ID" value="CAK0801458.1"/>
    <property type="molecule type" value="Genomic_DNA"/>
</dbReference>
<evidence type="ECO:0000313" key="2">
    <source>
        <dbReference type="EMBL" id="CAK0801458.1"/>
    </source>
</evidence>
<gene>
    <name evidence="2" type="ORF">PCOR1329_LOCUS9323</name>
</gene>
<name>A0ABN9Q6Q8_9DINO</name>
<keyword evidence="3" id="KW-1185">Reference proteome</keyword>
<feature type="non-terminal residue" evidence="2">
    <location>
        <position position="1"/>
    </location>
</feature>
<organism evidence="2 3">
    <name type="scientific">Prorocentrum cordatum</name>
    <dbReference type="NCBI Taxonomy" id="2364126"/>
    <lineage>
        <taxon>Eukaryota</taxon>
        <taxon>Sar</taxon>
        <taxon>Alveolata</taxon>
        <taxon>Dinophyceae</taxon>
        <taxon>Prorocentrales</taxon>
        <taxon>Prorocentraceae</taxon>
        <taxon>Prorocentrum</taxon>
    </lineage>
</organism>
<dbReference type="Proteomes" id="UP001189429">
    <property type="component" value="Unassembled WGS sequence"/>
</dbReference>